<dbReference type="PANTHER" id="PTHR10783:SF46">
    <property type="entry name" value="PROTEIN ERD1 HOMOLOG 2"/>
    <property type="match status" value="1"/>
</dbReference>
<evidence type="ECO:0000259" key="6">
    <source>
        <dbReference type="PROSITE" id="PS51380"/>
    </source>
</evidence>
<dbReference type="PROSITE" id="PS51380">
    <property type="entry name" value="EXS"/>
    <property type="match status" value="1"/>
</dbReference>
<keyword evidence="4 5" id="KW-0472">Membrane</keyword>
<dbReference type="GO" id="GO:0016020">
    <property type="term" value="C:membrane"/>
    <property type="evidence" value="ECO:0007669"/>
    <property type="project" value="UniProtKB-SubCell"/>
</dbReference>
<name>A0A9W6SVM3_CANBO</name>
<dbReference type="EMBL" id="BSXN01000107">
    <property type="protein sequence ID" value="GME67139.1"/>
    <property type="molecule type" value="Genomic_DNA"/>
</dbReference>
<feature type="transmembrane region" description="Helical" evidence="5">
    <location>
        <begin position="6"/>
        <end position="28"/>
    </location>
</feature>
<dbReference type="Pfam" id="PF03124">
    <property type="entry name" value="EXS"/>
    <property type="match status" value="1"/>
</dbReference>
<evidence type="ECO:0000256" key="2">
    <source>
        <dbReference type="ARBA" id="ARBA00022692"/>
    </source>
</evidence>
<dbReference type="GO" id="GO:0005737">
    <property type="term" value="C:cytoplasm"/>
    <property type="evidence" value="ECO:0007669"/>
    <property type="project" value="TreeGrafter"/>
</dbReference>
<dbReference type="AlphaFoldDB" id="A0A9W6SVM3"/>
<evidence type="ECO:0000313" key="8">
    <source>
        <dbReference type="Proteomes" id="UP001165120"/>
    </source>
</evidence>
<accession>A0A9W6SVM3</accession>
<comment type="caution">
    <text evidence="7">The sequence shown here is derived from an EMBL/GenBank/DDBJ whole genome shotgun (WGS) entry which is preliminary data.</text>
</comment>
<evidence type="ECO:0000256" key="4">
    <source>
        <dbReference type="ARBA" id="ARBA00023136"/>
    </source>
</evidence>
<protein>
    <submittedName>
        <fullName evidence="7">Unnamed protein product</fullName>
    </submittedName>
</protein>
<dbReference type="InterPro" id="IPR004342">
    <property type="entry name" value="EXS_C"/>
</dbReference>
<keyword evidence="2 5" id="KW-0812">Transmembrane</keyword>
<evidence type="ECO:0000256" key="1">
    <source>
        <dbReference type="ARBA" id="ARBA00004141"/>
    </source>
</evidence>
<feature type="transmembrane region" description="Helical" evidence="5">
    <location>
        <begin position="40"/>
        <end position="58"/>
    </location>
</feature>
<dbReference type="Proteomes" id="UP001165120">
    <property type="component" value="Unassembled WGS sequence"/>
</dbReference>
<gene>
    <name evidence="7" type="ORF">Cboi02_000057000</name>
</gene>
<sequence>MFNVRFYYYFAIAIDFCLRFIWISRILIQQGEFQYSNSPFIVFVLGNLYSLEFGYFTLEFLEIIRRWVWVFIKLETEYIKLIFTVEDIELQQQQQQEQQQFD</sequence>
<reference evidence="7" key="1">
    <citation type="submission" date="2023-04" db="EMBL/GenBank/DDBJ databases">
        <title>Candida boidinii NBRC 10035.</title>
        <authorList>
            <person name="Ichikawa N."/>
            <person name="Sato H."/>
            <person name="Tonouchi N."/>
        </authorList>
    </citation>
    <scope>NUCLEOTIDE SEQUENCE</scope>
    <source>
        <strain evidence="7">NBRC 10035</strain>
    </source>
</reference>
<feature type="domain" description="EXS" evidence="6">
    <location>
        <begin position="1"/>
        <end position="102"/>
    </location>
</feature>
<evidence type="ECO:0000256" key="3">
    <source>
        <dbReference type="ARBA" id="ARBA00022989"/>
    </source>
</evidence>
<evidence type="ECO:0000313" key="7">
    <source>
        <dbReference type="EMBL" id="GME67139.1"/>
    </source>
</evidence>
<evidence type="ECO:0000256" key="5">
    <source>
        <dbReference type="SAM" id="Phobius"/>
    </source>
</evidence>
<keyword evidence="8" id="KW-1185">Reference proteome</keyword>
<keyword evidence="3 5" id="KW-1133">Transmembrane helix</keyword>
<proteinExistence type="predicted"/>
<organism evidence="7 8">
    <name type="scientific">Candida boidinii</name>
    <name type="common">Yeast</name>
    <dbReference type="NCBI Taxonomy" id="5477"/>
    <lineage>
        <taxon>Eukaryota</taxon>
        <taxon>Fungi</taxon>
        <taxon>Dikarya</taxon>
        <taxon>Ascomycota</taxon>
        <taxon>Saccharomycotina</taxon>
        <taxon>Pichiomycetes</taxon>
        <taxon>Pichiales</taxon>
        <taxon>Pichiaceae</taxon>
        <taxon>Ogataea</taxon>
        <taxon>Ogataea/Candida clade</taxon>
    </lineage>
</organism>
<dbReference type="PANTHER" id="PTHR10783">
    <property type="entry name" value="XENOTROPIC AND POLYTROPIC RETROVIRUS RECEPTOR 1-RELATED"/>
    <property type="match status" value="1"/>
</dbReference>
<comment type="subcellular location">
    <subcellularLocation>
        <location evidence="1">Membrane</location>
        <topology evidence="1">Multi-pass membrane protein</topology>
    </subcellularLocation>
</comment>